<dbReference type="Pfam" id="PF00782">
    <property type="entry name" value="DSPc"/>
    <property type="match status" value="1"/>
</dbReference>
<dbReference type="AlphaFoldDB" id="A0A926ZF43"/>
<gene>
    <name evidence="2" type="ORF">H6G03_06440</name>
</gene>
<accession>A0A926ZF43</accession>
<reference evidence="2" key="2">
    <citation type="submission" date="2020-08" db="EMBL/GenBank/DDBJ databases">
        <authorList>
            <person name="Chen M."/>
            <person name="Teng W."/>
            <person name="Zhao L."/>
            <person name="Hu C."/>
            <person name="Zhou Y."/>
            <person name="Han B."/>
            <person name="Song L."/>
            <person name="Shu W."/>
        </authorList>
    </citation>
    <scope>NUCLEOTIDE SEQUENCE</scope>
    <source>
        <strain evidence="2">FACHB-1375</strain>
    </source>
</reference>
<evidence type="ECO:0000313" key="2">
    <source>
        <dbReference type="EMBL" id="MBD2180743.1"/>
    </source>
</evidence>
<dbReference type="InterPro" id="IPR000387">
    <property type="entry name" value="Tyr_Pase_dom"/>
</dbReference>
<dbReference type="InterPro" id="IPR050561">
    <property type="entry name" value="PTP"/>
</dbReference>
<name>A0A926ZF43_9CYAN</name>
<sequence length="178" mass="19981">MYKFAAASEDESIVFGAARPGYRNIQVDRWIEFMQKQNIERVCCLLPQTQLARYADLLGTYRNVFGLDRVCWAPIEDFQLSDRQTLIEEILPFLAFANQQNEKVVVHCSGGIGRTGHILAAWLVSGRGLSNQDAIAAVRRTGRNPYEAAIVAPLKGRNPWKVAAELNALLNDCRDTKN</sequence>
<reference evidence="2" key="1">
    <citation type="journal article" date="2015" name="ISME J.">
        <title>Draft Genome Sequence of Streptomyces incarnatus NRRL8089, which Produces the Nucleoside Antibiotic Sinefungin.</title>
        <authorList>
            <person name="Oshima K."/>
            <person name="Hattori M."/>
            <person name="Shimizu H."/>
            <person name="Fukuda K."/>
            <person name="Nemoto M."/>
            <person name="Inagaki K."/>
            <person name="Tamura T."/>
        </authorList>
    </citation>
    <scope>NUCLEOTIDE SEQUENCE</scope>
    <source>
        <strain evidence="2">FACHB-1375</strain>
    </source>
</reference>
<dbReference type="InterPro" id="IPR029021">
    <property type="entry name" value="Prot-tyrosine_phosphatase-like"/>
</dbReference>
<dbReference type="PROSITE" id="PS00383">
    <property type="entry name" value="TYR_PHOSPHATASE_1"/>
    <property type="match status" value="1"/>
</dbReference>
<evidence type="ECO:0000259" key="1">
    <source>
        <dbReference type="PROSITE" id="PS50056"/>
    </source>
</evidence>
<organism evidence="2 3">
    <name type="scientific">Aerosakkonema funiforme FACHB-1375</name>
    <dbReference type="NCBI Taxonomy" id="2949571"/>
    <lineage>
        <taxon>Bacteria</taxon>
        <taxon>Bacillati</taxon>
        <taxon>Cyanobacteriota</taxon>
        <taxon>Cyanophyceae</taxon>
        <taxon>Oscillatoriophycideae</taxon>
        <taxon>Aerosakkonematales</taxon>
        <taxon>Aerosakkonemataceae</taxon>
        <taxon>Aerosakkonema</taxon>
    </lineage>
</organism>
<dbReference type="PANTHER" id="PTHR23339">
    <property type="entry name" value="TYROSINE SPECIFIC PROTEIN PHOSPHATASE AND DUAL SPECIFICITY PROTEIN PHOSPHATASE"/>
    <property type="match status" value="1"/>
</dbReference>
<dbReference type="Proteomes" id="UP000641646">
    <property type="component" value="Unassembled WGS sequence"/>
</dbReference>
<dbReference type="InterPro" id="IPR000340">
    <property type="entry name" value="Dual-sp_phosphatase_cat-dom"/>
</dbReference>
<dbReference type="PROSITE" id="PS50056">
    <property type="entry name" value="TYR_PHOSPHATASE_2"/>
    <property type="match status" value="1"/>
</dbReference>
<dbReference type="FunFam" id="3.90.190.10:FF:000157">
    <property type="entry name" value="Protein-tyrosine phosphatase"/>
    <property type="match status" value="1"/>
</dbReference>
<evidence type="ECO:0000313" key="3">
    <source>
        <dbReference type="Proteomes" id="UP000641646"/>
    </source>
</evidence>
<proteinExistence type="predicted"/>
<protein>
    <submittedName>
        <fullName evidence="2">Dual specificity protein phosphatase family protein</fullName>
    </submittedName>
</protein>
<dbReference type="InterPro" id="IPR016130">
    <property type="entry name" value="Tyr_Pase_AS"/>
</dbReference>
<dbReference type="SUPFAM" id="SSF52799">
    <property type="entry name" value="(Phosphotyrosine protein) phosphatases II"/>
    <property type="match status" value="1"/>
</dbReference>
<feature type="domain" description="Tyrosine specific protein phosphatases" evidence="1">
    <location>
        <begin position="84"/>
        <end position="140"/>
    </location>
</feature>
<keyword evidence="3" id="KW-1185">Reference proteome</keyword>
<dbReference type="EMBL" id="JACJPW010000012">
    <property type="protein sequence ID" value="MBD2180743.1"/>
    <property type="molecule type" value="Genomic_DNA"/>
</dbReference>
<comment type="caution">
    <text evidence="2">The sequence shown here is derived from an EMBL/GenBank/DDBJ whole genome shotgun (WGS) entry which is preliminary data.</text>
</comment>
<dbReference type="Gene3D" id="3.90.190.10">
    <property type="entry name" value="Protein tyrosine phosphatase superfamily"/>
    <property type="match status" value="1"/>
</dbReference>